<keyword evidence="4" id="KW-0560">Oxidoreductase</keyword>
<evidence type="ECO:0000256" key="1">
    <source>
        <dbReference type="ARBA" id="ARBA00001917"/>
    </source>
</evidence>
<dbReference type="InterPro" id="IPR001155">
    <property type="entry name" value="OxRdtase_FMN_N"/>
</dbReference>
<reference evidence="6 7" key="1">
    <citation type="submission" date="2014-12" db="EMBL/GenBank/DDBJ databases">
        <authorList>
            <person name="Neuveglise Cecile"/>
        </authorList>
    </citation>
    <scope>NUCLEOTIDE SEQUENCE [LARGE SCALE GENOMIC DNA]</scope>
    <source>
        <strain evidence="6 7">CBS 12615</strain>
    </source>
</reference>
<protein>
    <submittedName>
        <fullName evidence="6">LALA0S20e00122g1_1</fullName>
    </submittedName>
</protein>
<comment type="similarity">
    <text evidence="2">Belongs to the NADH:flavin oxidoreductase/NADH oxidase family.</text>
</comment>
<dbReference type="CDD" id="cd02933">
    <property type="entry name" value="OYE_like_FMN"/>
    <property type="match status" value="1"/>
</dbReference>
<evidence type="ECO:0000256" key="4">
    <source>
        <dbReference type="ARBA" id="ARBA00023002"/>
    </source>
</evidence>
<evidence type="ECO:0000313" key="6">
    <source>
        <dbReference type="EMBL" id="CEP65058.1"/>
    </source>
</evidence>
<evidence type="ECO:0000259" key="5">
    <source>
        <dbReference type="Pfam" id="PF00724"/>
    </source>
</evidence>
<dbReference type="GeneID" id="34688630"/>
<dbReference type="FunFam" id="3.20.20.70:FF:000138">
    <property type="entry name" value="NADPH dehydrogenase 1"/>
    <property type="match status" value="1"/>
</dbReference>
<gene>
    <name evidence="6" type="ORF">LALA0_S20e00122g</name>
</gene>
<dbReference type="HOGENOM" id="CLU_012153_0_0_1"/>
<evidence type="ECO:0000313" key="7">
    <source>
        <dbReference type="Proteomes" id="UP000054304"/>
    </source>
</evidence>
<evidence type="ECO:0000256" key="3">
    <source>
        <dbReference type="ARBA" id="ARBA00022643"/>
    </source>
</evidence>
<dbReference type="InterPro" id="IPR045247">
    <property type="entry name" value="Oye-like"/>
</dbReference>
<evidence type="ECO:0000256" key="2">
    <source>
        <dbReference type="ARBA" id="ARBA00005979"/>
    </source>
</evidence>
<name>A0A0C7NH77_9SACH</name>
<dbReference type="PANTHER" id="PTHR22893">
    <property type="entry name" value="NADH OXIDOREDUCTASE-RELATED"/>
    <property type="match status" value="1"/>
</dbReference>
<keyword evidence="3" id="KW-0288">FMN</keyword>
<dbReference type="InterPro" id="IPR013785">
    <property type="entry name" value="Aldolase_TIM"/>
</dbReference>
<dbReference type="STRING" id="1245769.A0A0C7NH77"/>
<dbReference type="GO" id="GO:0006915">
    <property type="term" value="P:apoptotic process"/>
    <property type="evidence" value="ECO:0007669"/>
    <property type="project" value="UniProtKB-ARBA"/>
</dbReference>
<keyword evidence="3" id="KW-0285">Flavoprotein</keyword>
<dbReference type="RefSeq" id="XP_022631248.1">
    <property type="nucleotide sequence ID" value="XM_022771498.1"/>
</dbReference>
<sequence length="373" mass="41474">MSSSRLFEPLKIGNITVNHRIGMAPLTRMRATDERIPTPLMKEYYSQRAAVPGTLILTEGTFISPNCGGFPNAPGIWSDEQVEAWKPITEEVHRKGCFIFCQIFAMGRAAQKEVAEKEGVPIIAPSAIPIDADSAVPREMTMDEVKQVVLDHVKAAENAIKAGFDGVEVHGANGYMLDQFLQDTANHRTDAYGGSIENRTRLLHETIQAVAEAITPERVGLRLSPFSTFQSMRMADPIPQFTDVITKAKATNLAYIHLVESRISGASDAAALDSLDFAYELWGNDRPLLVAGGFTPLEAQQLVEERYPEKKIVVIFGRHFLANPDLVYRMRRGLELNAYNRETFYLQQSPVGYVDYKFSDAYLAEHGVVSGYK</sequence>
<organism evidence="6 7">
    <name type="scientific">Lachancea lanzarotensis</name>
    <dbReference type="NCBI Taxonomy" id="1245769"/>
    <lineage>
        <taxon>Eukaryota</taxon>
        <taxon>Fungi</taxon>
        <taxon>Dikarya</taxon>
        <taxon>Ascomycota</taxon>
        <taxon>Saccharomycotina</taxon>
        <taxon>Saccharomycetes</taxon>
        <taxon>Saccharomycetales</taxon>
        <taxon>Saccharomycetaceae</taxon>
        <taxon>Lachancea</taxon>
    </lineage>
</organism>
<dbReference type="OrthoDB" id="276546at2759"/>
<dbReference type="SUPFAM" id="SSF51395">
    <property type="entry name" value="FMN-linked oxidoreductases"/>
    <property type="match status" value="1"/>
</dbReference>
<dbReference type="GO" id="GO:0003959">
    <property type="term" value="F:NADPH dehydrogenase activity"/>
    <property type="evidence" value="ECO:0007669"/>
    <property type="project" value="TreeGrafter"/>
</dbReference>
<keyword evidence="7" id="KW-1185">Reference proteome</keyword>
<comment type="cofactor">
    <cofactor evidence="1">
        <name>FMN</name>
        <dbReference type="ChEBI" id="CHEBI:58210"/>
    </cofactor>
</comment>
<dbReference type="AlphaFoldDB" id="A0A0C7NH77"/>
<dbReference type="Proteomes" id="UP000054304">
    <property type="component" value="Unassembled WGS sequence"/>
</dbReference>
<feature type="domain" description="NADH:flavin oxidoreductase/NADH oxidase N-terminal" evidence="5">
    <location>
        <begin position="6"/>
        <end position="337"/>
    </location>
</feature>
<dbReference type="GO" id="GO:0010181">
    <property type="term" value="F:FMN binding"/>
    <property type="evidence" value="ECO:0007669"/>
    <property type="project" value="InterPro"/>
</dbReference>
<dbReference type="Pfam" id="PF00724">
    <property type="entry name" value="Oxidored_FMN"/>
    <property type="match status" value="1"/>
</dbReference>
<dbReference type="Gene3D" id="3.20.20.70">
    <property type="entry name" value="Aldolase class I"/>
    <property type="match status" value="1"/>
</dbReference>
<dbReference type="PANTHER" id="PTHR22893:SF91">
    <property type="entry name" value="NADPH DEHYDROGENASE 2-RELATED"/>
    <property type="match status" value="1"/>
</dbReference>
<proteinExistence type="inferred from homology"/>
<dbReference type="EMBL" id="LN736379">
    <property type="protein sequence ID" value="CEP65058.1"/>
    <property type="molecule type" value="Genomic_DNA"/>
</dbReference>
<accession>A0A0C7NH77</accession>